<name>A0A176VGQ2_MARPO</name>
<feature type="compositionally biased region" description="Acidic residues" evidence="1">
    <location>
        <begin position="34"/>
        <end position="50"/>
    </location>
</feature>
<protein>
    <submittedName>
        <fullName evidence="2">Uncharacterized protein</fullName>
    </submittedName>
</protein>
<accession>A0A176VGQ2</accession>
<proteinExistence type="predicted"/>
<evidence type="ECO:0000256" key="1">
    <source>
        <dbReference type="SAM" id="MobiDB-lite"/>
    </source>
</evidence>
<feature type="region of interest" description="Disordered" evidence="1">
    <location>
        <begin position="1"/>
        <end position="59"/>
    </location>
</feature>
<dbReference type="Proteomes" id="UP000077202">
    <property type="component" value="Unassembled WGS sequence"/>
</dbReference>
<keyword evidence="3" id="KW-1185">Reference proteome</keyword>
<evidence type="ECO:0000313" key="3">
    <source>
        <dbReference type="Proteomes" id="UP000077202"/>
    </source>
</evidence>
<sequence>MLAGCNAAAAAEEADATQPNSRKSLGNSVATEILDSEDDEEESGSDEEEEQAMKGTPTTALCEQVVPLLRYLDRKVTKYADPRQPGSYVELVVNQTRDEKFEEAKKEFAKEQAKLADELDFEQT</sequence>
<dbReference type="EMBL" id="LVLJ01003967">
    <property type="protein sequence ID" value="OAE18956.1"/>
    <property type="molecule type" value="Genomic_DNA"/>
</dbReference>
<feature type="compositionally biased region" description="Polar residues" evidence="1">
    <location>
        <begin position="17"/>
        <end position="30"/>
    </location>
</feature>
<organism evidence="2 3">
    <name type="scientific">Marchantia polymorpha subsp. ruderalis</name>
    <dbReference type="NCBI Taxonomy" id="1480154"/>
    <lineage>
        <taxon>Eukaryota</taxon>
        <taxon>Viridiplantae</taxon>
        <taxon>Streptophyta</taxon>
        <taxon>Embryophyta</taxon>
        <taxon>Marchantiophyta</taxon>
        <taxon>Marchantiopsida</taxon>
        <taxon>Marchantiidae</taxon>
        <taxon>Marchantiales</taxon>
        <taxon>Marchantiaceae</taxon>
        <taxon>Marchantia</taxon>
    </lineage>
</organism>
<evidence type="ECO:0000313" key="2">
    <source>
        <dbReference type="EMBL" id="OAE18956.1"/>
    </source>
</evidence>
<dbReference type="AlphaFoldDB" id="A0A176VGQ2"/>
<reference evidence="2" key="1">
    <citation type="submission" date="2016-03" db="EMBL/GenBank/DDBJ databases">
        <title>Mechanisms controlling the formation of the plant cell surface in tip-growing cells are functionally conserved among land plants.</title>
        <authorList>
            <person name="Honkanen S."/>
            <person name="Jones V.A."/>
            <person name="Morieri G."/>
            <person name="Champion C."/>
            <person name="Hetherington A.J."/>
            <person name="Kelly S."/>
            <person name="Saint-Marcoux D."/>
            <person name="Proust H."/>
            <person name="Prescott H."/>
            <person name="Dolan L."/>
        </authorList>
    </citation>
    <scope>NUCLEOTIDE SEQUENCE [LARGE SCALE GENOMIC DNA]</scope>
    <source>
        <tissue evidence="2">Whole gametophyte</tissue>
    </source>
</reference>
<comment type="caution">
    <text evidence="2">The sequence shown here is derived from an EMBL/GenBank/DDBJ whole genome shotgun (WGS) entry which is preliminary data.</text>
</comment>
<gene>
    <name evidence="2" type="ORF">AXG93_2732s1000</name>
</gene>